<dbReference type="WBParaSite" id="SSLN_0000069401-mRNA-1">
    <property type="protein sequence ID" value="SSLN_0000069401-mRNA-1"/>
    <property type="gene ID" value="SSLN_0000069401"/>
</dbReference>
<sequence>MERVSNAGNRPPKPDNLTVYDGYDLWEDRMKVYLEAADEDARPAAIQGRLDNEIHMVARADQLTASLTPATIFERLRREFARSDQAPIPPRSPSSITVALDIARREEAIHTACPFAQETLPSMSSPWDGDRAATSAHRQLNGSGTLLNPLLLGVVLHNPQLLGVALHSRPLLGEALHSLLDAGTGGNNVVVRPTLHLPQVFM</sequence>
<evidence type="ECO:0000313" key="1">
    <source>
        <dbReference type="EMBL" id="VDL85985.1"/>
    </source>
</evidence>
<keyword evidence="2" id="KW-1185">Reference proteome</keyword>
<proteinExistence type="predicted"/>
<reference evidence="3" key="1">
    <citation type="submission" date="2016-06" db="UniProtKB">
        <authorList>
            <consortium name="WormBaseParasite"/>
        </authorList>
    </citation>
    <scope>IDENTIFICATION</scope>
</reference>
<dbReference type="EMBL" id="UYSU01000583">
    <property type="protein sequence ID" value="VDL85985.1"/>
    <property type="molecule type" value="Genomic_DNA"/>
</dbReference>
<evidence type="ECO:0000313" key="2">
    <source>
        <dbReference type="Proteomes" id="UP000275846"/>
    </source>
</evidence>
<gene>
    <name evidence="1" type="ORF">SSLN_LOCUS663</name>
</gene>
<protein>
    <submittedName>
        <fullName evidence="3">Gag-pol polyprotein</fullName>
    </submittedName>
</protein>
<name>A0A183S8W5_SCHSO</name>
<accession>A0A183S8W5</accession>
<dbReference type="Proteomes" id="UP000275846">
    <property type="component" value="Unassembled WGS sequence"/>
</dbReference>
<reference evidence="1 2" key="2">
    <citation type="submission" date="2018-11" db="EMBL/GenBank/DDBJ databases">
        <authorList>
            <consortium name="Pathogen Informatics"/>
        </authorList>
    </citation>
    <scope>NUCLEOTIDE SEQUENCE [LARGE SCALE GENOMIC DNA]</scope>
    <source>
        <strain evidence="1 2">NST_G2</strain>
    </source>
</reference>
<organism evidence="3">
    <name type="scientific">Schistocephalus solidus</name>
    <name type="common">Tapeworm</name>
    <dbReference type="NCBI Taxonomy" id="70667"/>
    <lineage>
        <taxon>Eukaryota</taxon>
        <taxon>Metazoa</taxon>
        <taxon>Spiralia</taxon>
        <taxon>Lophotrochozoa</taxon>
        <taxon>Platyhelminthes</taxon>
        <taxon>Cestoda</taxon>
        <taxon>Eucestoda</taxon>
        <taxon>Diphyllobothriidea</taxon>
        <taxon>Diphyllobothriidae</taxon>
        <taxon>Schistocephalus</taxon>
    </lineage>
</organism>
<dbReference type="AlphaFoldDB" id="A0A183S8W5"/>
<evidence type="ECO:0000313" key="3">
    <source>
        <dbReference type="WBParaSite" id="SSLN_0000069401-mRNA-1"/>
    </source>
</evidence>